<gene>
    <name evidence="1" type="ORF">J2Z64_001217</name>
</gene>
<protein>
    <submittedName>
        <fullName evidence="1">Uncharacterized protein</fullName>
    </submittedName>
</protein>
<sequence>MMDKSLIMQLKNEVSVDSGYKVIEVNLSDSTEGLYAVCAPIKKQ</sequence>
<accession>A0A9X0YRY1</accession>
<reference evidence="1" key="1">
    <citation type="submission" date="2021-03" db="EMBL/GenBank/DDBJ databases">
        <title>Genomic Encyclopedia of Type Strains, Phase IV (KMG-IV): sequencing the most valuable type-strain genomes for metagenomic binning, comparative biology and taxonomic classification.</title>
        <authorList>
            <person name="Goeker M."/>
        </authorList>
    </citation>
    <scope>NUCLEOTIDE SEQUENCE</scope>
    <source>
        <strain evidence="1">DSM 107338</strain>
    </source>
</reference>
<evidence type="ECO:0000313" key="1">
    <source>
        <dbReference type="EMBL" id="MBP2076986.1"/>
    </source>
</evidence>
<dbReference type="Proteomes" id="UP001138793">
    <property type="component" value="Unassembled WGS sequence"/>
</dbReference>
<keyword evidence="2" id="KW-1185">Reference proteome</keyword>
<evidence type="ECO:0000313" key="2">
    <source>
        <dbReference type="Proteomes" id="UP001138793"/>
    </source>
</evidence>
<name>A0A9X0YRY1_9BACI</name>
<dbReference type="EMBL" id="JAGGMB010000003">
    <property type="protein sequence ID" value="MBP2076986.1"/>
    <property type="molecule type" value="Genomic_DNA"/>
</dbReference>
<organism evidence="1 2">
    <name type="scientific">Oceanobacillus polygoni</name>
    <dbReference type="NCBI Taxonomy" id="1235259"/>
    <lineage>
        <taxon>Bacteria</taxon>
        <taxon>Bacillati</taxon>
        <taxon>Bacillota</taxon>
        <taxon>Bacilli</taxon>
        <taxon>Bacillales</taxon>
        <taxon>Bacillaceae</taxon>
        <taxon>Oceanobacillus</taxon>
    </lineage>
</organism>
<dbReference type="RefSeq" id="WP_275955854.1">
    <property type="nucleotide sequence ID" value="NZ_JAGGMB010000003.1"/>
</dbReference>
<dbReference type="AlphaFoldDB" id="A0A9X0YRY1"/>
<proteinExistence type="predicted"/>
<comment type="caution">
    <text evidence="1">The sequence shown here is derived from an EMBL/GenBank/DDBJ whole genome shotgun (WGS) entry which is preliminary data.</text>
</comment>